<evidence type="ECO:0000256" key="3">
    <source>
        <dbReference type="ARBA" id="ARBA00022842"/>
    </source>
</evidence>
<dbReference type="InterPro" id="IPR000086">
    <property type="entry name" value="NUDIX_hydrolase_dom"/>
</dbReference>
<dbReference type="SUPFAM" id="SSF55811">
    <property type="entry name" value="Nudix"/>
    <property type="match status" value="1"/>
</dbReference>
<dbReference type="EMBL" id="JABWGN010000009">
    <property type="protein sequence ID" value="NUW34544.1"/>
    <property type="molecule type" value="Genomic_DNA"/>
</dbReference>
<dbReference type="PROSITE" id="PS51462">
    <property type="entry name" value="NUDIX"/>
    <property type="match status" value="1"/>
</dbReference>
<evidence type="ECO:0000259" key="4">
    <source>
        <dbReference type="PROSITE" id="PS51462"/>
    </source>
</evidence>
<comment type="cofactor">
    <cofactor evidence="1">
        <name>Mg(2+)</name>
        <dbReference type="ChEBI" id="CHEBI:18420"/>
    </cofactor>
</comment>
<dbReference type="PANTHER" id="PTHR43046">
    <property type="entry name" value="GDP-MANNOSE MANNOSYL HYDROLASE"/>
    <property type="match status" value="1"/>
</dbReference>
<dbReference type="Pfam" id="PF00293">
    <property type="entry name" value="NUDIX"/>
    <property type="match status" value="1"/>
</dbReference>
<name>A0A7Y6IAB0_9ACTN</name>
<dbReference type="InterPro" id="IPR015797">
    <property type="entry name" value="NUDIX_hydrolase-like_dom_sf"/>
</dbReference>
<dbReference type="Proteomes" id="UP000586042">
    <property type="component" value="Unassembled WGS sequence"/>
</dbReference>
<comment type="caution">
    <text evidence="5">The sequence shown here is derived from an EMBL/GenBank/DDBJ whole genome shotgun (WGS) entry which is preliminary data.</text>
</comment>
<accession>A0A7Y6IAB0</accession>
<dbReference type="Gene3D" id="3.90.79.10">
    <property type="entry name" value="Nucleoside Triphosphate Pyrophosphohydrolase"/>
    <property type="match status" value="1"/>
</dbReference>
<dbReference type="AlphaFoldDB" id="A0A7Y6IAB0"/>
<gene>
    <name evidence="5" type="ORF">HTZ77_24340</name>
</gene>
<dbReference type="RefSeq" id="WP_175591984.1">
    <property type="nucleotide sequence ID" value="NZ_JABWGN010000009.1"/>
</dbReference>
<evidence type="ECO:0000313" key="5">
    <source>
        <dbReference type="EMBL" id="NUW34544.1"/>
    </source>
</evidence>
<keyword evidence="2 5" id="KW-0378">Hydrolase</keyword>
<keyword evidence="6" id="KW-1185">Reference proteome</keyword>
<evidence type="ECO:0000256" key="2">
    <source>
        <dbReference type="ARBA" id="ARBA00022801"/>
    </source>
</evidence>
<evidence type="ECO:0000313" key="6">
    <source>
        <dbReference type="Proteomes" id="UP000586042"/>
    </source>
</evidence>
<dbReference type="InterPro" id="IPR020084">
    <property type="entry name" value="NUDIX_hydrolase_CS"/>
</dbReference>
<reference evidence="5 6" key="1">
    <citation type="submission" date="2020-06" db="EMBL/GenBank/DDBJ databases">
        <title>Nonomuraea sp. SMC257, a novel actinomycete isolated from soil.</title>
        <authorList>
            <person name="Chanama M."/>
        </authorList>
    </citation>
    <scope>NUCLEOTIDE SEQUENCE [LARGE SCALE GENOMIC DNA]</scope>
    <source>
        <strain evidence="5 6">SMC257</strain>
    </source>
</reference>
<dbReference type="CDD" id="cd18876">
    <property type="entry name" value="NUDIX_Hydrolase"/>
    <property type="match status" value="1"/>
</dbReference>
<proteinExistence type="predicted"/>
<dbReference type="PROSITE" id="PS00893">
    <property type="entry name" value="NUDIX_BOX"/>
    <property type="match status" value="1"/>
</dbReference>
<sequence length="167" mass="18700">MSDNMTMRWYTALANVTSAVGGLILDQHQNVLLAEPRYKPTWVFVGGTVEADEAPTAALAREMSEELGALLAQRTPVGRLLVTDWVPRRPGWDRPMHHLVFDCGQLDVRNLASASVPARELTCVRFVTIRDARVLMEPHESRRLELALRAQRLGVHIYAEDGFPQGD</sequence>
<protein>
    <submittedName>
        <fullName evidence="5">NUDIX hydrolase</fullName>
    </submittedName>
</protein>
<keyword evidence="3" id="KW-0460">Magnesium</keyword>
<feature type="domain" description="Nudix hydrolase" evidence="4">
    <location>
        <begin position="15"/>
        <end position="149"/>
    </location>
</feature>
<evidence type="ECO:0000256" key="1">
    <source>
        <dbReference type="ARBA" id="ARBA00001946"/>
    </source>
</evidence>
<dbReference type="PANTHER" id="PTHR43046:SF12">
    <property type="entry name" value="GDP-MANNOSE MANNOSYL HYDROLASE"/>
    <property type="match status" value="1"/>
</dbReference>
<organism evidence="5 6">
    <name type="scientific">Nonomuraea montanisoli</name>
    <dbReference type="NCBI Taxonomy" id="2741721"/>
    <lineage>
        <taxon>Bacteria</taxon>
        <taxon>Bacillati</taxon>
        <taxon>Actinomycetota</taxon>
        <taxon>Actinomycetes</taxon>
        <taxon>Streptosporangiales</taxon>
        <taxon>Streptosporangiaceae</taxon>
        <taxon>Nonomuraea</taxon>
    </lineage>
</organism>
<dbReference type="GO" id="GO:0016787">
    <property type="term" value="F:hydrolase activity"/>
    <property type="evidence" value="ECO:0007669"/>
    <property type="project" value="UniProtKB-KW"/>
</dbReference>